<dbReference type="RefSeq" id="WP_013784645.1">
    <property type="nucleotide sequence ID" value="NC_015554.1"/>
</dbReference>
<dbReference type="Proteomes" id="UP000000683">
    <property type="component" value="Chromosome"/>
</dbReference>
<dbReference type="OrthoDB" id="6335022at2"/>
<keyword evidence="2" id="KW-1185">Reference proteome</keyword>
<reference evidence="1 2" key="1">
    <citation type="journal article" date="2011" name="J. Bacteriol.">
        <title>Complete genome sequence of the polycyclic aromatic hydrocarbon-degrading bacterium Alteromonas sp. strain SN2.</title>
        <authorList>
            <person name="Jin H.M."/>
            <person name="Jeong H."/>
            <person name="Moon E.J."/>
            <person name="Math R.K."/>
            <person name="Lee K."/>
            <person name="Kim H.J."/>
            <person name="Jeon C.O."/>
            <person name="Oh T.K."/>
            <person name="Kim J.F."/>
        </authorList>
    </citation>
    <scope>NUCLEOTIDE SEQUENCE [LARGE SCALE GENOMIC DNA]</scope>
    <source>
        <strain evidence="2">JCM 17741 / KACC 18427 / KCTC 11700BP / SN2</strain>
    </source>
</reference>
<evidence type="ECO:0000313" key="1">
    <source>
        <dbReference type="EMBL" id="AEF03713.1"/>
    </source>
</evidence>
<proteinExistence type="predicted"/>
<dbReference type="AlphaFoldDB" id="F5ZCV1"/>
<dbReference type="HOGENOM" id="CLU_2731069_0_0_6"/>
<dbReference type="KEGG" id="alt:ambt_10955"/>
<gene>
    <name evidence="1" type="ordered locus">ambt_10955</name>
</gene>
<sequence>MATSSTSMSGEKVKPDSYIFFSVIENKAPYKIVETDIETVERARAILAKCSQSDRTSKCFAIRKETILTNL</sequence>
<dbReference type="EMBL" id="CP002339">
    <property type="protein sequence ID" value="AEF03713.1"/>
    <property type="molecule type" value="Genomic_DNA"/>
</dbReference>
<accession>F5ZCV1</accession>
<evidence type="ECO:0000313" key="2">
    <source>
        <dbReference type="Proteomes" id="UP000000683"/>
    </source>
</evidence>
<name>F5ZCV1_ALTNA</name>
<organism evidence="1 2">
    <name type="scientific">Alteromonas naphthalenivorans</name>
    <dbReference type="NCBI Taxonomy" id="715451"/>
    <lineage>
        <taxon>Bacteria</taxon>
        <taxon>Pseudomonadati</taxon>
        <taxon>Pseudomonadota</taxon>
        <taxon>Gammaproteobacteria</taxon>
        <taxon>Alteromonadales</taxon>
        <taxon>Alteromonadaceae</taxon>
        <taxon>Alteromonas/Salinimonas group</taxon>
        <taxon>Alteromonas</taxon>
    </lineage>
</organism>
<protein>
    <submittedName>
        <fullName evidence="1">Uncharacterized protein</fullName>
    </submittedName>
</protein>